<dbReference type="Gene3D" id="3.40.1260.10">
    <property type="entry name" value="DsrEFH-like"/>
    <property type="match status" value="1"/>
</dbReference>
<organism evidence="2 3">
    <name type="scientific">Prolixibacter denitrificans</name>
    <dbReference type="NCBI Taxonomy" id="1541063"/>
    <lineage>
        <taxon>Bacteria</taxon>
        <taxon>Pseudomonadati</taxon>
        <taxon>Bacteroidota</taxon>
        <taxon>Bacteroidia</taxon>
        <taxon>Marinilabiliales</taxon>
        <taxon>Prolixibacteraceae</taxon>
        <taxon>Prolixibacter</taxon>
    </lineage>
</organism>
<dbReference type="InterPro" id="IPR003787">
    <property type="entry name" value="Sulphur_relay_DsrE/F-like"/>
</dbReference>
<dbReference type="Proteomes" id="UP000396862">
    <property type="component" value="Unassembled WGS sequence"/>
</dbReference>
<accession>A0A2P8C8I8</accession>
<reference evidence="1 4" key="2">
    <citation type="submission" date="2019-10" db="EMBL/GenBank/DDBJ databases">
        <title>Prolixibacter strains distinguished by the presence of nitrate reductase genes were adept at nitrate-dependent anaerobic corrosion of metallic iron and carbon steel.</title>
        <authorList>
            <person name="Iino T."/>
            <person name="Shono N."/>
            <person name="Ito K."/>
            <person name="Nakamura R."/>
            <person name="Sueoka K."/>
            <person name="Harayama S."/>
            <person name="Ohkuma M."/>
        </authorList>
    </citation>
    <scope>NUCLEOTIDE SEQUENCE [LARGE SCALE GENOMIC DNA]</scope>
    <source>
        <strain evidence="1 4">MIC1-1</strain>
    </source>
</reference>
<reference evidence="2 3" key="1">
    <citation type="submission" date="2018-03" db="EMBL/GenBank/DDBJ databases">
        <title>Genomic Encyclopedia of Archaeal and Bacterial Type Strains, Phase II (KMG-II): from individual species to whole genera.</title>
        <authorList>
            <person name="Goeker M."/>
        </authorList>
    </citation>
    <scope>NUCLEOTIDE SEQUENCE [LARGE SCALE GENOMIC DNA]</scope>
    <source>
        <strain evidence="2 3">DSM 27267</strain>
    </source>
</reference>
<keyword evidence="4" id="KW-1185">Reference proteome</keyword>
<dbReference type="EMBL" id="PYGC01000010">
    <property type="protein sequence ID" value="PSK81282.1"/>
    <property type="molecule type" value="Genomic_DNA"/>
</dbReference>
<dbReference type="InterPro" id="IPR027396">
    <property type="entry name" value="DsrEFH-like"/>
</dbReference>
<dbReference type="SUPFAM" id="SSF75169">
    <property type="entry name" value="DsrEFH-like"/>
    <property type="match status" value="1"/>
</dbReference>
<dbReference type="RefSeq" id="WP_106543275.1">
    <property type="nucleotide sequence ID" value="NZ_BLAU01000001.1"/>
</dbReference>
<dbReference type="Proteomes" id="UP000240621">
    <property type="component" value="Unassembled WGS sequence"/>
</dbReference>
<dbReference type="AlphaFoldDB" id="A0A2P8C8I8"/>
<sequence length="115" mass="13007">MKDHDDHLAVIWASGDPDVAEKVCLMYTHNAHLQHWFQEVRLIVWGPSAKLLTENESLQNQIRDMLNNGLTVEACATCASMYGITDQLHQLGIDVRPMGVPLTSYLKDGWKVLTF</sequence>
<dbReference type="EMBL" id="BLAU01000001">
    <property type="protein sequence ID" value="GET21633.1"/>
    <property type="molecule type" value="Genomic_DNA"/>
</dbReference>
<comment type="caution">
    <text evidence="2">The sequence shown here is derived from an EMBL/GenBank/DDBJ whole genome shotgun (WGS) entry which is preliminary data.</text>
</comment>
<name>A0A2P8C8I8_9BACT</name>
<dbReference type="Pfam" id="PF02635">
    <property type="entry name" value="DsrE"/>
    <property type="match status" value="1"/>
</dbReference>
<evidence type="ECO:0000313" key="3">
    <source>
        <dbReference type="Proteomes" id="UP000240621"/>
    </source>
</evidence>
<evidence type="ECO:0000313" key="2">
    <source>
        <dbReference type="EMBL" id="PSK81282.1"/>
    </source>
</evidence>
<proteinExistence type="predicted"/>
<protein>
    <submittedName>
        <fullName evidence="2">Uncharacterized protein</fullName>
    </submittedName>
</protein>
<dbReference type="OrthoDB" id="9805634at2"/>
<evidence type="ECO:0000313" key="1">
    <source>
        <dbReference type="EMBL" id="GET21633.1"/>
    </source>
</evidence>
<evidence type="ECO:0000313" key="4">
    <source>
        <dbReference type="Proteomes" id="UP000396862"/>
    </source>
</evidence>
<gene>
    <name evidence="2" type="ORF">CLV93_11066</name>
    <name evidence="1" type="ORF">JCM18694_18790</name>
</gene>